<dbReference type="EMBL" id="JACGWZ010000001">
    <property type="protein sequence ID" value="MBA8823190.1"/>
    <property type="molecule type" value="Genomic_DNA"/>
</dbReference>
<sequence>MPLQRVLRHQHTAFGGFRRQLECKAERAGKRVVAVNRWYPSGTTCSACGHLLNHLKLSVRAWTCPHCRTRHDRDVNAAQNILAAVER</sequence>
<proteinExistence type="predicted"/>
<feature type="domain" description="Cas12f1-like TNB" evidence="2">
    <location>
        <begin position="14"/>
        <end position="81"/>
    </location>
</feature>
<dbReference type="AlphaFoldDB" id="A0A839DQD8"/>
<name>A0A839DQD8_9PSEU</name>
<gene>
    <name evidence="3" type="ORF">FHX42_000519</name>
</gene>
<accession>A0A839DQD8</accession>
<evidence type="ECO:0000313" key="3">
    <source>
        <dbReference type="EMBL" id="MBA8823190.1"/>
    </source>
</evidence>
<evidence type="ECO:0000313" key="4">
    <source>
        <dbReference type="Proteomes" id="UP000569329"/>
    </source>
</evidence>
<keyword evidence="1" id="KW-0238">DNA-binding</keyword>
<reference evidence="3 4" key="1">
    <citation type="submission" date="2020-07" db="EMBL/GenBank/DDBJ databases">
        <title>Sequencing the genomes of 1000 actinobacteria strains.</title>
        <authorList>
            <person name="Klenk H.-P."/>
        </authorList>
    </citation>
    <scope>NUCLEOTIDE SEQUENCE [LARGE SCALE GENOMIC DNA]</scope>
    <source>
        <strain evidence="3 4">DSM 45975</strain>
    </source>
</reference>
<evidence type="ECO:0000256" key="1">
    <source>
        <dbReference type="ARBA" id="ARBA00023125"/>
    </source>
</evidence>
<keyword evidence="4" id="KW-1185">Reference proteome</keyword>
<organism evidence="3 4">
    <name type="scientific">Halosaccharopolyspora lacisalsi</name>
    <dbReference type="NCBI Taxonomy" id="1000566"/>
    <lineage>
        <taxon>Bacteria</taxon>
        <taxon>Bacillati</taxon>
        <taxon>Actinomycetota</taxon>
        <taxon>Actinomycetes</taxon>
        <taxon>Pseudonocardiales</taxon>
        <taxon>Pseudonocardiaceae</taxon>
        <taxon>Halosaccharopolyspora</taxon>
    </lineage>
</organism>
<evidence type="ECO:0000259" key="2">
    <source>
        <dbReference type="Pfam" id="PF07282"/>
    </source>
</evidence>
<dbReference type="GO" id="GO:0003677">
    <property type="term" value="F:DNA binding"/>
    <property type="evidence" value="ECO:0007669"/>
    <property type="project" value="UniProtKB-KW"/>
</dbReference>
<dbReference type="RefSeq" id="WP_328795858.1">
    <property type="nucleotide sequence ID" value="NZ_JACGWZ010000001.1"/>
</dbReference>
<protein>
    <submittedName>
        <fullName evidence="3">Transposase</fullName>
    </submittedName>
</protein>
<comment type="caution">
    <text evidence="3">The sequence shown here is derived from an EMBL/GenBank/DDBJ whole genome shotgun (WGS) entry which is preliminary data.</text>
</comment>
<dbReference type="Proteomes" id="UP000569329">
    <property type="component" value="Unassembled WGS sequence"/>
</dbReference>
<dbReference type="InterPro" id="IPR010095">
    <property type="entry name" value="Cas12f1-like_TNB"/>
</dbReference>
<dbReference type="Pfam" id="PF07282">
    <property type="entry name" value="Cas12f1-like_TNB"/>
    <property type="match status" value="1"/>
</dbReference>